<feature type="region of interest" description="Disordered" evidence="1">
    <location>
        <begin position="162"/>
        <end position="213"/>
    </location>
</feature>
<gene>
    <name evidence="3" type="ORF">ACHHYP_10794</name>
</gene>
<evidence type="ECO:0000313" key="4">
    <source>
        <dbReference type="Proteomes" id="UP000243579"/>
    </source>
</evidence>
<feature type="compositionally biased region" description="Polar residues" evidence="1">
    <location>
        <begin position="162"/>
        <end position="174"/>
    </location>
</feature>
<feature type="domain" description="PTM/DIR17-like Tudor" evidence="2">
    <location>
        <begin position="105"/>
        <end position="148"/>
    </location>
</feature>
<dbReference type="Pfam" id="PF21743">
    <property type="entry name" value="PTM_DIR17_Tudor"/>
    <property type="match status" value="1"/>
</dbReference>
<evidence type="ECO:0000313" key="3">
    <source>
        <dbReference type="EMBL" id="OQR86258.1"/>
    </source>
</evidence>
<proteinExistence type="predicted"/>
<comment type="caution">
    <text evidence="3">The sequence shown here is derived from an EMBL/GenBank/DDBJ whole genome shotgun (WGS) entry which is preliminary data.</text>
</comment>
<feature type="compositionally biased region" description="Low complexity" evidence="1">
    <location>
        <begin position="1"/>
        <end position="12"/>
    </location>
</feature>
<feature type="region of interest" description="Disordered" evidence="1">
    <location>
        <begin position="1"/>
        <end position="43"/>
    </location>
</feature>
<accession>A0A1V9YKM9</accession>
<evidence type="ECO:0000259" key="2">
    <source>
        <dbReference type="Pfam" id="PF21743"/>
    </source>
</evidence>
<dbReference type="Proteomes" id="UP000243579">
    <property type="component" value="Unassembled WGS sequence"/>
</dbReference>
<dbReference type="OrthoDB" id="73297at2759"/>
<dbReference type="AlphaFoldDB" id="A0A1V9YKM9"/>
<name>A0A1V9YKM9_ACHHY</name>
<reference evidence="3 4" key="1">
    <citation type="journal article" date="2014" name="Genome Biol. Evol.">
        <title>The secreted proteins of Achlya hypogyna and Thraustotheca clavata identify the ancestral oomycete secretome and reveal gene acquisitions by horizontal gene transfer.</title>
        <authorList>
            <person name="Misner I."/>
            <person name="Blouin N."/>
            <person name="Leonard G."/>
            <person name="Richards T.A."/>
            <person name="Lane C.E."/>
        </authorList>
    </citation>
    <scope>NUCLEOTIDE SEQUENCE [LARGE SCALE GENOMIC DNA]</scope>
    <source>
        <strain evidence="3 4">ATCC 48635</strain>
    </source>
</reference>
<dbReference type="CDD" id="cd20401">
    <property type="entry name" value="Tudor_AtPTM-like"/>
    <property type="match status" value="1"/>
</dbReference>
<evidence type="ECO:0000256" key="1">
    <source>
        <dbReference type="SAM" id="MobiDB-lite"/>
    </source>
</evidence>
<dbReference type="InterPro" id="IPR047365">
    <property type="entry name" value="Tudor_AtPTM-like"/>
</dbReference>
<dbReference type="EMBL" id="JNBR01001522">
    <property type="protein sequence ID" value="OQR86258.1"/>
    <property type="molecule type" value="Genomic_DNA"/>
</dbReference>
<sequence length="504" mass="56435">MEAEASFAAANDDAFRRSEAPSHEKDAKAINEAPEAAFDSPAIDGTTVESVEVMRGHTPPSEVRHEVVHATTNQEVAPEDAARWPLPTSLRSDAKVSQPDSNLEGRKVRKHFEGFGWYQGTVMRHWHSDEYGDQFHVVYTDGDAEDLPRDVLLKHLLPVTPQLSSKETSSNQDTPRVPTPTHVQDRRTPSPHHGVLQPLSTGHLQPFRQRVDEPDDARAKFPRLEQRQFSPHHRLSPQPDAFPFPADRATAQLQRIPSLSALPLRAEANGWRSPHVASPYQRSEPEPAEEDPRYRFSAPLPSVAPHRTSFLSPAPPTPPTFGYSDPPRAYGYVKTEPLPRLAPAAHLAPRQTPGDANLVKAAPMVALAADQSALGRLNYHFLKAIKDTTEHYKFGEAFTCVLRDDPGYANGMDVTRLMQYCHLRRYPRISFFLNDVVKMRNTVSSTYPQDFAFRQQAGEYIDVLTRCIQELSPVLRQIEAIIIGDEEQAGDAQFQPPPAYGHHH</sequence>
<keyword evidence="4" id="KW-1185">Reference proteome</keyword>
<organism evidence="3 4">
    <name type="scientific">Achlya hypogyna</name>
    <name type="common">Oomycete</name>
    <name type="synonym">Protoachlya hypogyna</name>
    <dbReference type="NCBI Taxonomy" id="1202772"/>
    <lineage>
        <taxon>Eukaryota</taxon>
        <taxon>Sar</taxon>
        <taxon>Stramenopiles</taxon>
        <taxon>Oomycota</taxon>
        <taxon>Saprolegniomycetes</taxon>
        <taxon>Saprolegniales</taxon>
        <taxon>Achlyaceae</taxon>
        <taxon>Achlya</taxon>
    </lineage>
</organism>
<protein>
    <recommendedName>
        <fullName evidence="2">PTM/DIR17-like Tudor domain-containing protein</fullName>
    </recommendedName>
</protein>
<feature type="compositionally biased region" description="Basic and acidic residues" evidence="1">
    <location>
        <begin position="13"/>
        <end position="29"/>
    </location>
</feature>
<feature type="region of interest" description="Disordered" evidence="1">
    <location>
        <begin position="274"/>
        <end position="293"/>
    </location>
</feature>